<dbReference type="EMBL" id="JACGWN010000011">
    <property type="protein sequence ID" value="KAL0421258.1"/>
    <property type="molecule type" value="Genomic_DNA"/>
</dbReference>
<feature type="region of interest" description="Disordered" evidence="5">
    <location>
        <begin position="164"/>
        <end position="246"/>
    </location>
</feature>
<evidence type="ECO:0000313" key="7">
    <source>
        <dbReference type="EMBL" id="KAL0421258.1"/>
    </source>
</evidence>
<feature type="compositionally biased region" description="Low complexity" evidence="5">
    <location>
        <begin position="183"/>
        <end position="205"/>
    </location>
</feature>
<evidence type="ECO:0000259" key="6">
    <source>
        <dbReference type="PROSITE" id="PS50110"/>
    </source>
</evidence>
<keyword evidence="4" id="KW-0597">Phosphoprotein</keyword>
<protein>
    <submittedName>
        <fullName evidence="7">Two-component response regulator ARR3</fullName>
    </submittedName>
</protein>
<dbReference type="GO" id="GO:0000160">
    <property type="term" value="P:phosphorelay signal transduction system"/>
    <property type="evidence" value="ECO:0007669"/>
    <property type="project" value="UniProtKB-KW"/>
</dbReference>
<dbReference type="InterPro" id="IPR011006">
    <property type="entry name" value="CheY-like_superfamily"/>
</dbReference>
<keyword evidence="2" id="KW-0805">Transcription regulation</keyword>
<accession>A0AAW2UX23</accession>
<gene>
    <name evidence="7" type="ORF">Slati_3148700</name>
</gene>
<feature type="modified residue" description="4-aspartylphosphate" evidence="4">
    <location>
        <position position="94"/>
    </location>
</feature>
<dbReference type="SMART" id="SM00448">
    <property type="entry name" value="REC"/>
    <property type="match status" value="1"/>
</dbReference>
<proteinExistence type="predicted"/>
<dbReference type="GO" id="GO:0009736">
    <property type="term" value="P:cytokinin-activated signaling pathway"/>
    <property type="evidence" value="ECO:0007669"/>
    <property type="project" value="InterPro"/>
</dbReference>
<evidence type="ECO:0000256" key="1">
    <source>
        <dbReference type="ARBA" id="ARBA00023012"/>
    </source>
</evidence>
<organism evidence="7">
    <name type="scientific">Sesamum latifolium</name>
    <dbReference type="NCBI Taxonomy" id="2727402"/>
    <lineage>
        <taxon>Eukaryota</taxon>
        <taxon>Viridiplantae</taxon>
        <taxon>Streptophyta</taxon>
        <taxon>Embryophyta</taxon>
        <taxon>Tracheophyta</taxon>
        <taxon>Spermatophyta</taxon>
        <taxon>Magnoliopsida</taxon>
        <taxon>eudicotyledons</taxon>
        <taxon>Gunneridae</taxon>
        <taxon>Pentapetalae</taxon>
        <taxon>asterids</taxon>
        <taxon>lamiids</taxon>
        <taxon>Lamiales</taxon>
        <taxon>Pedaliaceae</taxon>
        <taxon>Sesamum</taxon>
    </lineage>
</organism>
<name>A0AAW2UX23_9LAMI</name>
<comment type="caution">
    <text evidence="7">The sequence shown here is derived from an EMBL/GenBank/DDBJ whole genome shotgun (WGS) entry which is preliminary data.</text>
</comment>
<dbReference type="InterPro" id="IPR045279">
    <property type="entry name" value="ARR-like"/>
</dbReference>
<dbReference type="AlphaFoldDB" id="A0AAW2UX23"/>
<dbReference type="PROSITE" id="PS50110">
    <property type="entry name" value="RESPONSE_REGULATORY"/>
    <property type="match status" value="1"/>
</dbReference>
<dbReference type="Gene3D" id="3.40.50.2300">
    <property type="match status" value="1"/>
</dbReference>
<dbReference type="CDD" id="cd17581">
    <property type="entry name" value="REC_typeA_ARR"/>
    <property type="match status" value="1"/>
</dbReference>
<feature type="compositionally biased region" description="Low complexity" evidence="5">
    <location>
        <begin position="212"/>
        <end position="235"/>
    </location>
</feature>
<evidence type="ECO:0000256" key="4">
    <source>
        <dbReference type="PROSITE-ProRule" id="PRU00169"/>
    </source>
</evidence>
<sequence length="246" mass="26926">MAKNGVFSRLRRLEKGEGVDDFSAYSDAHHEVHVLAVDDSLVDRKVIERLLKITSCKVTAVDSGMRALQFLGLDEEETSVGFDDGLKVDLIITDYCMPGMTGYELLKKIKGSSTFREIPVVIMSSENILARIDRCLEEGAEDFIVKPVKLSDVKRLKSCMFGEGRMQRQDGGGFNKRKLQDNSSDFSLSSSSPSSSSSPDDASSSPSPPSISSPCSPRSFLSSPSRPCSPPSLDSPTRRFKTSNNK</sequence>
<evidence type="ECO:0000256" key="3">
    <source>
        <dbReference type="ARBA" id="ARBA00023163"/>
    </source>
</evidence>
<keyword evidence="3" id="KW-0804">Transcription</keyword>
<evidence type="ECO:0000256" key="2">
    <source>
        <dbReference type="ARBA" id="ARBA00023015"/>
    </source>
</evidence>
<reference evidence="7" key="2">
    <citation type="journal article" date="2024" name="Plant">
        <title>Genomic evolution and insights into agronomic trait innovations of Sesamum species.</title>
        <authorList>
            <person name="Miao H."/>
            <person name="Wang L."/>
            <person name="Qu L."/>
            <person name="Liu H."/>
            <person name="Sun Y."/>
            <person name="Le M."/>
            <person name="Wang Q."/>
            <person name="Wei S."/>
            <person name="Zheng Y."/>
            <person name="Lin W."/>
            <person name="Duan Y."/>
            <person name="Cao H."/>
            <person name="Xiong S."/>
            <person name="Wang X."/>
            <person name="Wei L."/>
            <person name="Li C."/>
            <person name="Ma Q."/>
            <person name="Ju M."/>
            <person name="Zhao R."/>
            <person name="Li G."/>
            <person name="Mu C."/>
            <person name="Tian Q."/>
            <person name="Mei H."/>
            <person name="Zhang T."/>
            <person name="Gao T."/>
            <person name="Zhang H."/>
        </authorList>
    </citation>
    <scope>NUCLEOTIDE SEQUENCE</scope>
    <source>
        <strain evidence="7">KEN1</strain>
    </source>
</reference>
<keyword evidence="1" id="KW-0902">Two-component regulatory system</keyword>
<reference evidence="7" key="1">
    <citation type="submission" date="2020-06" db="EMBL/GenBank/DDBJ databases">
        <authorList>
            <person name="Li T."/>
            <person name="Hu X."/>
            <person name="Zhang T."/>
            <person name="Song X."/>
            <person name="Zhang H."/>
            <person name="Dai N."/>
            <person name="Sheng W."/>
            <person name="Hou X."/>
            <person name="Wei L."/>
        </authorList>
    </citation>
    <scope>NUCLEOTIDE SEQUENCE</scope>
    <source>
        <strain evidence="7">KEN1</strain>
        <tissue evidence="7">Leaf</tissue>
    </source>
</reference>
<dbReference type="PANTHER" id="PTHR43874">
    <property type="entry name" value="TWO-COMPONENT RESPONSE REGULATOR"/>
    <property type="match status" value="1"/>
</dbReference>
<evidence type="ECO:0000256" key="5">
    <source>
        <dbReference type="SAM" id="MobiDB-lite"/>
    </source>
</evidence>
<dbReference type="Pfam" id="PF00072">
    <property type="entry name" value="Response_reg"/>
    <property type="match status" value="1"/>
</dbReference>
<feature type="domain" description="Response regulatory" evidence="6">
    <location>
        <begin position="33"/>
        <end position="161"/>
    </location>
</feature>
<dbReference type="SUPFAM" id="SSF52172">
    <property type="entry name" value="CheY-like"/>
    <property type="match status" value="1"/>
</dbReference>
<dbReference type="InterPro" id="IPR001789">
    <property type="entry name" value="Sig_transdc_resp-reg_receiver"/>
</dbReference>
<dbReference type="PANTHER" id="PTHR43874:SF50">
    <property type="entry name" value="TWO-COMPONENT RESPONSE REGULATOR ARR3-RELATED"/>
    <property type="match status" value="1"/>
</dbReference>